<feature type="compositionally biased region" description="Low complexity" evidence="5">
    <location>
        <begin position="8"/>
        <end position="23"/>
    </location>
</feature>
<dbReference type="Proteomes" id="UP000237822">
    <property type="component" value="Unassembled WGS sequence"/>
</dbReference>
<keyword evidence="7" id="KW-1185">Reference proteome</keyword>
<dbReference type="GO" id="GO:0005829">
    <property type="term" value="C:cytosol"/>
    <property type="evidence" value="ECO:0007669"/>
    <property type="project" value="TreeGrafter"/>
</dbReference>
<feature type="region of interest" description="Disordered" evidence="5">
    <location>
        <begin position="1"/>
        <end position="29"/>
    </location>
</feature>
<name>A0A2T0UGG3_9MICO</name>
<dbReference type="NCBIfam" id="NF004718">
    <property type="entry name" value="PRK06062.1"/>
    <property type="match status" value="1"/>
</dbReference>
<comment type="similarity">
    <text evidence="2 4">Belongs to the class-III pyridoxal-phosphate-dependent aminotransferase family.</text>
</comment>
<dbReference type="InterPro" id="IPR049704">
    <property type="entry name" value="Aminotrans_3_PPA_site"/>
</dbReference>
<reference evidence="6 7" key="1">
    <citation type="submission" date="2018-03" db="EMBL/GenBank/DDBJ databases">
        <title>Genomic Encyclopedia of Archaeal and Bacterial Type Strains, Phase II (KMG-II): from individual species to whole genera.</title>
        <authorList>
            <person name="Goeker M."/>
        </authorList>
    </citation>
    <scope>NUCLEOTIDE SEQUENCE [LARGE SCALE GENOMIC DNA]</scope>
    <source>
        <strain evidence="6 7">ATCC BAA-1496</strain>
    </source>
</reference>
<protein>
    <submittedName>
        <fullName evidence="6">Taurine--2-oxoglutarate transaminase</fullName>
    </submittedName>
</protein>
<dbReference type="Pfam" id="PF00202">
    <property type="entry name" value="Aminotran_3"/>
    <property type="match status" value="1"/>
</dbReference>
<dbReference type="InterPro" id="IPR005814">
    <property type="entry name" value="Aminotrans_3"/>
</dbReference>
<dbReference type="RefSeq" id="WP_106297986.1">
    <property type="nucleotide sequence ID" value="NZ_PVTI01000017.1"/>
</dbReference>
<dbReference type="EMBL" id="PVTI01000017">
    <property type="protein sequence ID" value="PRY57029.1"/>
    <property type="molecule type" value="Genomic_DNA"/>
</dbReference>
<dbReference type="InterPro" id="IPR015421">
    <property type="entry name" value="PyrdxlP-dep_Trfase_major"/>
</dbReference>
<dbReference type="InterPro" id="IPR015422">
    <property type="entry name" value="PyrdxlP-dep_Trfase_small"/>
</dbReference>
<comment type="caution">
    <text evidence="6">The sequence shown here is derived from an EMBL/GenBank/DDBJ whole genome shotgun (WGS) entry which is preliminary data.</text>
</comment>
<organism evidence="6 7">
    <name type="scientific">Knoellia remsis</name>
    <dbReference type="NCBI Taxonomy" id="407159"/>
    <lineage>
        <taxon>Bacteria</taxon>
        <taxon>Bacillati</taxon>
        <taxon>Actinomycetota</taxon>
        <taxon>Actinomycetes</taxon>
        <taxon>Micrococcales</taxon>
        <taxon>Intrasporangiaceae</taxon>
        <taxon>Knoellia</taxon>
    </lineage>
</organism>
<dbReference type="FunFam" id="3.40.640.10:FF:000004">
    <property type="entry name" value="Acetylornithine aminotransferase"/>
    <property type="match status" value="1"/>
</dbReference>
<sequence length="467" mass="50520">MLAKVTDTAAGTAPSSATPSSPAQRVRSVTDDDRAHVFHSWSAQAQISPPEITWAEGSRFETADGTRYLDFSSQLVNVNIGYQHPKLVEAIQRQAGRLLTVSPAFANDMRSEAARLIAEVAPGDLDSVFFTNGGAEATENAMRMARLHTGRQKVLTTYRSYHGATAGAIAATGEPRRWPSEPSVPGIVHFWGPYLYRSAFHASTEDEERDRALQHLRDTIMVEGPQTIAAIMLESVVGTNGVLVPPPGYLAGVREICDEHGIVFIADEVMAGFGRCGEWFAIDRWEVTPDLICFAKGVNSGYVPLGGVVISRAIADTFADRPYPGGLTYSGHPLACASAVASIGIFREEGILEHVRGVEETVLRPGLEAIAARHPSVGEVRGVGFMYAVELVRSRVSREPLVPFNASGEAAAPMAEFAAECKRLGLWPFVHFNRTHVVPPCTTTADEMREGLEKLDAALEVTDRHTA</sequence>
<dbReference type="CDD" id="cd00610">
    <property type="entry name" value="OAT_like"/>
    <property type="match status" value="1"/>
</dbReference>
<dbReference type="SUPFAM" id="SSF53383">
    <property type="entry name" value="PLP-dependent transferases"/>
    <property type="match status" value="1"/>
</dbReference>
<evidence type="ECO:0000256" key="4">
    <source>
        <dbReference type="RuleBase" id="RU003560"/>
    </source>
</evidence>
<accession>A0A2T0UGG3</accession>
<evidence type="ECO:0000313" key="6">
    <source>
        <dbReference type="EMBL" id="PRY57029.1"/>
    </source>
</evidence>
<dbReference type="OrthoDB" id="9801834at2"/>
<proteinExistence type="inferred from homology"/>
<evidence type="ECO:0000256" key="3">
    <source>
        <dbReference type="ARBA" id="ARBA00022898"/>
    </source>
</evidence>
<gene>
    <name evidence="6" type="ORF">BCF74_11734</name>
</gene>
<dbReference type="PANTHER" id="PTHR43094:SF1">
    <property type="entry name" value="AMINOTRANSFERASE CLASS-III"/>
    <property type="match status" value="1"/>
</dbReference>
<dbReference type="AlphaFoldDB" id="A0A2T0UGG3"/>
<keyword evidence="3 4" id="KW-0663">Pyridoxal phosphate</keyword>
<evidence type="ECO:0000256" key="2">
    <source>
        <dbReference type="ARBA" id="ARBA00008954"/>
    </source>
</evidence>
<dbReference type="GO" id="GO:0008483">
    <property type="term" value="F:transaminase activity"/>
    <property type="evidence" value="ECO:0007669"/>
    <property type="project" value="InterPro"/>
</dbReference>
<evidence type="ECO:0000313" key="7">
    <source>
        <dbReference type="Proteomes" id="UP000237822"/>
    </source>
</evidence>
<dbReference type="Gene3D" id="3.90.1150.10">
    <property type="entry name" value="Aspartate Aminotransferase, domain 1"/>
    <property type="match status" value="1"/>
</dbReference>
<comment type="cofactor">
    <cofactor evidence="1">
        <name>pyridoxal 5'-phosphate</name>
        <dbReference type="ChEBI" id="CHEBI:597326"/>
    </cofactor>
</comment>
<dbReference type="InterPro" id="IPR015424">
    <property type="entry name" value="PyrdxlP-dep_Trfase"/>
</dbReference>
<dbReference type="GO" id="GO:0030170">
    <property type="term" value="F:pyridoxal phosphate binding"/>
    <property type="evidence" value="ECO:0007669"/>
    <property type="project" value="InterPro"/>
</dbReference>
<dbReference type="PROSITE" id="PS00600">
    <property type="entry name" value="AA_TRANSFER_CLASS_3"/>
    <property type="match status" value="1"/>
</dbReference>
<evidence type="ECO:0000256" key="1">
    <source>
        <dbReference type="ARBA" id="ARBA00001933"/>
    </source>
</evidence>
<dbReference type="PANTHER" id="PTHR43094">
    <property type="entry name" value="AMINOTRANSFERASE"/>
    <property type="match status" value="1"/>
</dbReference>
<evidence type="ECO:0000256" key="5">
    <source>
        <dbReference type="SAM" id="MobiDB-lite"/>
    </source>
</evidence>
<dbReference type="Gene3D" id="3.40.640.10">
    <property type="entry name" value="Type I PLP-dependent aspartate aminotransferase-like (Major domain)"/>
    <property type="match status" value="1"/>
</dbReference>